<dbReference type="Pfam" id="PF18563">
    <property type="entry name" value="TubC_N"/>
    <property type="match status" value="1"/>
</dbReference>
<proteinExistence type="predicted"/>
<dbReference type="PANTHER" id="PTHR45527">
    <property type="entry name" value="NONRIBOSOMAL PEPTIDE SYNTHETASE"/>
    <property type="match status" value="1"/>
</dbReference>
<dbReference type="InterPro" id="IPR001242">
    <property type="entry name" value="Condensation_dom"/>
</dbReference>
<dbReference type="InterPro" id="IPR044894">
    <property type="entry name" value="TubC_N_sf"/>
</dbReference>
<dbReference type="GO" id="GO:0005737">
    <property type="term" value="C:cytoplasm"/>
    <property type="evidence" value="ECO:0007669"/>
    <property type="project" value="TreeGrafter"/>
</dbReference>
<dbReference type="GO" id="GO:0043041">
    <property type="term" value="P:amino acid activation for nonribosomal peptide biosynthetic process"/>
    <property type="evidence" value="ECO:0007669"/>
    <property type="project" value="TreeGrafter"/>
</dbReference>
<gene>
    <name evidence="3" type="ORF">C8D88_12334</name>
</gene>
<dbReference type="GO" id="GO:0031177">
    <property type="term" value="F:phosphopantetheine binding"/>
    <property type="evidence" value="ECO:0007669"/>
    <property type="project" value="TreeGrafter"/>
</dbReference>
<dbReference type="InterPro" id="IPR041464">
    <property type="entry name" value="TubC_N"/>
</dbReference>
<protein>
    <submittedName>
        <fullName evidence="3">Condensation domain-containing protein</fullName>
    </submittedName>
</protein>
<organism evidence="3 4">
    <name type="scientific">Lentzea atacamensis</name>
    <dbReference type="NCBI Taxonomy" id="531938"/>
    <lineage>
        <taxon>Bacteria</taxon>
        <taxon>Bacillati</taxon>
        <taxon>Actinomycetota</taxon>
        <taxon>Actinomycetes</taxon>
        <taxon>Pseudonocardiales</taxon>
        <taxon>Pseudonocardiaceae</taxon>
        <taxon>Lentzea</taxon>
    </lineage>
</organism>
<sequence length="436" mass="47689">MSAAELLWGLAARGVRLRLNTAGELAYEADPHAFTPDLRDRVRNEKAELIAELSRPSAPVRFMPVTTQQAYNLVPLASGDWETNVVAFHLSVPLEQRRLETAVRLVTRRHELLRARFRKVDGAFVCAVDRTAQVPVQVEESDLPIGSADELLASAGRAFRPNPHQLPLWTVRGINHDTGSTVLLGMHFAISDGWSMHLLLSELLHFHAGGTDDELPSPGDFGAWAAATARPKWTDWKREECVESGPVSTETLTTAFTRDEVATAARAHRTTPFTLLAGAFAAAVSECSDVDDVTVAVPVSLRDDLQHEQTLGPLRHGGVAVRVRFRSRTGDAERVLHAGVAARTALQHEEPAYGEDLRIRFNFLDFGARAAGCVLDGEIAASSGRFELKAYVWFDADGRGVLKIVRSTWSQIDIGEVHDTFERLIKSVQVAGGGGQ</sequence>
<dbReference type="GO" id="GO:0044550">
    <property type="term" value="P:secondary metabolite biosynthetic process"/>
    <property type="evidence" value="ECO:0007669"/>
    <property type="project" value="TreeGrafter"/>
</dbReference>
<dbReference type="Pfam" id="PF00668">
    <property type="entry name" value="Condensation"/>
    <property type="match status" value="1"/>
</dbReference>
<feature type="domain" description="TubC N-terminal docking" evidence="2">
    <location>
        <begin position="5"/>
        <end position="52"/>
    </location>
</feature>
<evidence type="ECO:0000313" key="4">
    <source>
        <dbReference type="Proteomes" id="UP000246005"/>
    </source>
</evidence>
<dbReference type="GO" id="GO:0008610">
    <property type="term" value="P:lipid biosynthetic process"/>
    <property type="evidence" value="ECO:0007669"/>
    <property type="project" value="UniProtKB-ARBA"/>
</dbReference>
<evidence type="ECO:0000259" key="2">
    <source>
        <dbReference type="Pfam" id="PF18563"/>
    </source>
</evidence>
<evidence type="ECO:0000259" key="1">
    <source>
        <dbReference type="Pfam" id="PF00668"/>
    </source>
</evidence>
<dbReference type="PANTHER" id="PTHR45527:SF1">
    <property type="entry name" value="FATTY ACID SYNTHASE"/>
    <property type="match status" value="1"/>
</dbReference>
<dbReference type="EMBL" id="QGHB01000023">
    <property type="protein sequence ID" value="PWK80670.1"/>
    <property type="molecule type" value="Genomic_DNA"/>
</dbReference>
<dbReference type="Gene3D" id="1.10.10.1830">
    <property type="entry name" value="Non-ribosomal peptide synthase, adenylation domain"/>
    <property type="match status" value="1"/>
</dbReference>
<comment type="caution">
    <text evidence="3">The sequence shown here is derived from an EMBL/GenBank/DDBJ whole genome shotgun (WGS) entry which is preliminary data.</text>
</comment>
<dbReference type="InterPro" id="IPR023213">
    <property type="entry name" value="CAT-like_dom_sf"/>
</dbReference>
<name>A0A316HKW4_9PSEU</name>
<reference evidence="3 4" key="1">
    <citation type="submission" date="2018-05" db="EMBL/GenBank/DDBJ databases">
        <title>Genomic Encyclopedia of Type Strains, Phase IV (KMG-IV): sequencing the most valuable type-strain genomes for metagenomic binning, comparative biology and taxonomic classification.</title>
        <authorList>
            <person name="Goeker M."/>
        </authorList>
    </citation>
    <scope>NUCLEOTIDE SEQUENCE [LARGE SCALE GENOMIC DNA]</scope>
    <source>
        <strain evidence="3 4">DSM 45480</strain>
    </source>
</reference>
<dbReference type="RefSeq" id="WP_109642291.1">
    <property type="nucleotide sequence ID" value="NZ_QGHB01000023.1"/>
</dbReference>
<dbReference type="AlphaFoldDB" id="A0A316HKW4"/>
<dbReference type="Gene3D" id="3.30.559.30">
    <property type="entry name" value="Nonribosomal peptide synthetase, condensation domain"/>
    <property type="match status" value="1"/>
</dbReference>
<dbReference type="Proteomes" id="UP000246005">
    <property type="component" value="Unassembled WGS sequence"/>
</dbReference>
<dbReference type="Gene3D" id="3.30.559.10">
    <property type="entry name" value="Chloramphenicol acetyltransferase-like domain"/>
    <property type="match status" value="1"/>
</dbReference>
<evidence type="ECO:0000313" key="3">
    <source>
        <dbReference type="EMBL" id="PWK80670.1"/>
    </source>
</evidence>
<dbReference type="GO" id="GO:0003824">
    <property type="term" value="F:catalytic activity"/>
    <property type="evidence" value="ECO:0007669"/>
    <property type="project" value="InterPro"/>
</dbReference>
<feature type="domain" description="Condensation" evidence="1">
    <location>
        <begin position="86"/>
        <end position="226"/>
    </location>
</feature>
<dbReference type="SUPFAM" id="SSF52777">
    <property type="entry name" value="CoA-dependent acyltransferases"/>
    <property type="match status" value="2"/>
</dbReference>
<accession>A0A316HKW4</accession>